<dbReference type="KEGG" id="psti:SOO65_17680"/>
<dbReference type="SUPFAM" id="SSF141986">
    <property type="entry name" value="LD-carboxypeptidase A C-terminal domain-like"/>
    <property type="match status" value="1"/>
</dbReference>
<dbReference type="GO" id="GO:0016787">
    <property type="term" value="F:hydrolase activity"/>
    <property type="evidence" value="ECO:0007669"/>
    <property type="project" value="UniProtKB-KW"/>
</dbReference>
<dbReference type="InterPro" id="IPR003507">
    <property type="entry name" value="S66_fam"/>
</dbReference>
<reference evidence="6 7" key="1">
    <citation type="submission" date="2023-11" db="EMBL/GenBank/DDBJ databases">
        <title>Peredibacter starrii A3.12.</title>
        <authorList>
            <person name="Mitchell R.J."/>
        </authorList>
    </citation>
    <scope>NUCLEOTIDE SEQUENCE [LARGE SCALE GENOMIC DNA]</scope>
    <source>
        <strain evidence="6 7">A3.12</strain>
    </source>
</reference>
<feature type="domain" description="LD-carboxypeptidase N-terminal" evidence="4">
    <location>
        <begin position="16"/>
        <end position="135"/>
    </location>
</feature>
<dbReference type="PANTHER" id="PTHR30237:SF6">
    <property type="entry name" value="CARBOXYPEPTIDASE YOCD-RELATED"/>
    <property type="match status" value="1"/>
</dbReference>
<feature type="domain" description="LD-carboxypeptidase C-terminal" evidence="5">
    <location>
        <begin position="201"/>
        <end position="316"/>
    </location>
</feature>
<dbReference type="EMBL" id="CP139487">
    <property type="protein sequence ID" value="WPU64526.1"/>
    <property type="molecule type" value="Genomic_DNA"/>
</dbReference>
<dbReference type="PIRSF" id="PIRSF028757">
    <property type="entry name" value="LD-carboxypeptidase"/>
    <property type="match status" value="1"/>
</dbReference>
<dbReference type="InterPro" id="IPR040921">
    <property type="entry name" value="Peptidase_S66C"/>
</dbReference>
<dbReference type="Pfam" id="PF02016">
    <property type="entry name" value="Peptidase_S66"/>
    <property type="match status" value="1"/>
</dbReference>
<evidence type="ECO:0000313" key="7">
    <source>
        <dbReference type="Proteomes" id="UP001324634"/>
    </source>
</evidence>
<keyword evidence="2" id="KW-0378">Hydrolase</keyword>
<dbReference type="Pfam" id="PF17676">
    <property type="entry name" value="Peptidase_S66C"/>
    <property type="match status" value="1"/>
</dbReference>
<gene>
    <name evidence="6" type="ORF">SOO65_17680</name>
</gene>
<evidence type="ECO:0000259" key="4">
    <source>
        <dbReference type="Pfam" id="PF02016"/>
    </source>
</evidence>
<feature type="active site" description="Nucleophile" evidence="3">
    <location>
        <position position="115"/>
    </location>
</feature>
<feature type="active site" description="Charge relay system" evidence="3">
    <location>
        <position position="301"/>
    </location>
</feature>
<keyword evidence="7" id="KW-1185">Reference proteome</keyword>
<evidence type="ECO:0000256" key="3">
    <source>
        <dbReference type="PIRSR" id="PIRSR028757-1"/>
    </source>
</evidence>
<comment type="similarity">
    <text evidence="1">Belongs to the peptidase S66 family.</text>
</comment>
<dbReference type="InterPro" id="IPR027478">
    <property type="entry name" value="LdcA_N"/>
</dbReference>
<accession>A0AAX4HMT3</accession>
<dbReference type="InterPro" id="IPR029062">
    <property type="entry name" value="Class_I_gatase-like"/>
</dbReference>
<dbReference type="RefSeq" id="WP_321393482.1">
    <property type="nucleotide sequence ID" value="NZ_CP139487.1"/>
</dbReference>
<dbReference type="InterPro" id="IPR040449">
    <property type="entry name" value="Peptidase_S66_N"/>
</dbReference>
<sequence length="331" mass="37253">MKIIKPNRLQPGQNLGVVALSTPAKTLKPEYRERAYKRIKELFGLNIIEAPNLDQQTGHTAGTIKDRVKSLHEFFRRKDIHGIMSFWGGFNTHQVLEYLDYELIQANPKVLIGYSDTTNLLSAITQKTGLVTFNGPAIITFAKPTVPDETIECFRSLVMENNSSYTYPVSKRFSDNQWWIEDKMDFSTNPGLQTYKKGKAEGRIVGGNIGTLLLLAGTPYFPSMKGKILFIEEDESENPKTLDRYFTQLRQMGVFDKINGMVIGRFARSVGLADTDNLNMILKDALKGYNFPVIAEFDMGHTDPIMTVPVGAKVSIDTNKKKILITETVTK</sequence>
<evidence type="ECO:0000256" key="2">
    <source>
        <dbReference type="ARBA" id="ARBA00022801"/>
    </source>
</evidence>
<dbReference type="AlphaFoldDB" id="A0AAX4HMT3"/>
<dbReference type="PANTHER" id="PTHR30237">
    <property type="entry name" value="MURAMOYLTETRAPEPTIDE CARBOXYPEPTIDASE"/>
    <property type="match status" value="1"/>
</dbReference>
<evidence type="ECO:0000313" key="6">
    <source>
        <dbReference type="EMBL" id="WPU64526.1"/>
    </source>
</evidence>
<dbReference type="SUPFAM" id="SSF52317">
    <property type="entry name" value="Class I glutamine amidotransferase-like"/>
    <property type="match status" value="1"/>
</dbReference>
<proteinExistence type="inferred from homology"/>
<dbReference type="Gene3D" id="3.50.30.60">
    <property type="entry name" value="LD-carboxypeptidase A C-terminal domain-like"/>
    <property type="match status" value="1"/>
</dbReference>
<feature type="active site" description="Charge relay system" evidence="3">
    <location>
        <position position="232"/>
    </location>
</feature>
<protein>
    <submittedName>
        <fullName evidence="6">S66 peptidase family protein</fullName>
    </submittedName>
</protein>
<dbReference type="Gene3D" id="3.40.50.10740">
    <property type="entry name" value="Class I glutamine amidotransferase-like"/>
    <property type="match status" value="1"/>
</dbReference>
<dbReference type="Proteomes" id="UP001324634">
    <property type="component" value="Chromosome"/>
</dbReference>
<evidence type="ECO:0000259" key="5">
    <source>
        <dbReference type="Pfam" id="PF17676"/>
    </source>
</evidence>
<organism evidence="6 7">
    <name type="scientific">Peredibacter starrii</name>
    <dbReference type="NCBI Taxonomy" id="28202"/>
    <lineage>
        <taxon>Bacteria</taxon>
        <taxon>Pseudomonadati</taxon>
        <taxon>Bdellovibrionota</taxon>
        <taxon>Bacteriovoracia</taxon>
        <taxon>Bacteriovoracales</taxon>
        <taxon>Bacteriovoracaceae</taxon>
        <taxon>Peredibacter</taxon>
    </lineage>
</organism>
<dbReference type="CDD" id="cd07062">
    <property type="entry name" value="Peptidase_S66_mccF_like"/>
    <property type="match status" value="1"/>
</dbReference>
<evidence type="ECO:0000256" key="1">
    <source>
        <dbReference type="ARBA" id="ARBA00010233"/>
    </source>
</evidence>
<dbReference type="InterPro" id="IPR027461">
    <property type="entry name" value="Carboxypeptidase_A_C_sf"/>
</dbReference>
<name>A0AAX4HMT3_9BACT</name>